<reference evidence="1 2" key="1">
    <citation type="journal article" date="2014" name="Genome Announc.">
        <title>Complete Genome Sequence of Polychlorinated Biphenyl Degrader Comamonas testosteroni TK102 (NBRC 109938).</title>
        <authorList>
            <person name="Fukuda K."/>
            <person name="Hosoyama A."/>
            <person name="Tsuchikane K."/>
            <person name="Ohji S."/>
            <person name="Yamazoe A."/>
            <person name="Fujita N."/>
            <person name="Shintani M."/>
            <person name="Kimbara K."/>
        </authorList>
    </citation>
    <scope>NUCLEOTIDE SEQUENCE [LARGE SCALE GENOMIC DNA]</scope>
    <source>
        <strain evidence="1">TK102</strain>
    </source>
</reference>
<dbReference type="PANTHER" id="PTHR35862">
    <property type="entry name" value="FELS-2 PROPHAGE PROTEIN"/>
    <property type="match status" value="1"/>
</dbReference>
<organism evidence="1 2">
    <name type="scientific">Comamonas testosteroni TK102</name>
    <dbReference type="NCBI Taxonomy" id="1392005"/>
    <lineage>
        <taxon>Bacteria</taxon>
        <taxon>Pseudomonadati</taxon>
        <taxon>Pseudomonadota</taxon>
        <taxon>Betaproteobacteria</taxon>
        <taxon>Burkholderiales</taxon>
        <taxon>Comamonadaceae</taxon>
        <taxon>Comamonas</taxon>
    </lineage>
</organism>
<dbReference type="Pfam" id="PF05954">
    <property type="entry name" value="Phage_GPD"/>
    <property type="match status" value="1"/>
</dbReference>
<dbReference type="RefSeq" id="WP_051962251.1">
    <property type="nucleotide sequence ID" value="NZ_CP006704.1"/>
</dbReference>
<dbReference type="HOGENOM" id="CLU_037957_0_0_4"/>
<gene>
    <name evidence="1" type="ORF">O987_23930</name>
</gene>
<accession>A0A076PYF5</accession>
<dbReference type="Proteomes" id="UP000028782">
    <property type="component" value="Chromosome"/>
</dbReference>
<dbReference type="AlphaFoldDB" id="A0A076PYF5"/>
<protein>
    <submittedName>
        <fullName evidence="1">Phage late control protein</fullName>
    </submittedName>
</protein>
<dbReference type="PANTHER" id="PTHR35862:SF1">
    <property type="entry name" value="FELS-2 PROPHAGE PROTEIN"/>
    <property type="match status" value="1"/>
</dbReference>
<evidence type="ECO:0000313" key="1">
    <source>
        <dbReference type="EMBL" id="AIJ48865.1"/>
    </source>
</evidence>
<dbReference type="KEGG" id="ctes:O987_23930"/>
<evidence type="ECO:0000313" key="2">
    <source>
        <dbReference type="Proteomes" id="UP000028782"/>
    </source>
</evidence>
<proteinExistence type="predicted"/>
<name>A0A076PYF5_COMTE</name>
<dbReference type="SUPFAM" id="SSF69279">
    <property type="entry name" value="Phage tail proteins"/>
    <property type="match status" value="1"/>
</dbReference>
<sequence length="383" mass="42097">MSDISDIRATLPTASTTGSSNRRLFLQLTPIWRVTVKGQDVSDRFAPRLVSLNITDNRDGEADEVEIVISDHDGAVELPETGDPMTVAIGWQLSPGSGPYRAPTDDEMGGFPLGLVDKGSYTIQAVEYSGAPDTITLRGRAANMLDELRTLKDRSWHKTTVGTIVRSIGAQNKLKVSIDKEIALRKIGHADQAQESDASFLRRLGRQMDCLCNIKNGTLLFSQARKARTPSGKELPPVTITRDAGDQHRWARSDRDSYSGVKAFYNNIKRGTRSSVVAGISGRAKTLRQTYANEADALAAARAEWLRIQRGIYSFDITLAYGRADVMPQRPVIVSGWKKQIDETVWMVTAVRHSLSNSGYISQLTLETQQSEGVDGGDEVKDD</sequence>
<dbReference type="InterPro" id="IPR052726">
    <property type="entry name" value="Phage_Baseplate_Hub"/>
</dbReference>
<dbReference type="EMBL" id="CP006704">
    <property type="protein sequence ID" value="AIJ48865.1"/>
    <property type="molecule type" value="Genomic_DNA"/>
</dbReference>